<feature type="non-terminal residue" evidence="2">
    <location>
        <position position="674"/>
    </location>
</feature>
<dbReference type="EMBL" id="BFEA01001498">
    <property type="protein sequence ID" value="GBG93350.1"/>
    <property type="molecule type" value="Genomic_DNA"/>
</dbReference>
<reference evidence="2 3" key="1">
    <citation type="journal article" date="2018" name="Cell">
        <title>The Chara Genome: Secondary Complexity and Implications for Plant Terrestrialization.</title>
        <authorList>
            <person name="Nishiyama T."/>
            <person name="Sakayama H."/>
            <person name="Vries J.D."/>
            <person name="Buschmann H."/>
            <person name="Saint-Marcoux D."/>
            <person name="Ullrich K.K."/>
            <person name="Haas F.B."/>
            <person name="Vanderstraeten L."/>
            <person name="Becker D."/>
            <person name="Lang D."/>
            <person name="Vosolsobe S."/>
            <person name="Rombauts S."/>
            <person name="Wilhelmsson P.K.I."/>
            <person name="Janitza P."/>
            <person name="Kern R."/>
            <person name="Heyl A."/>
            <person name="Rumpler F."/>
            <person name="Villalobos L.I.A.C."/>
            <person name="Clay J.M."/>
            <person name="Skokan R."/>
            <person name="Toyoda A."/>
            <person name="Suzuki Y."/>
            <person name="Kagoshima H."/>
            <person name="Schijlen E."/>
            <person name="Tajeshwar N."/>
            <person name="Catarino B."/>
            <person name="Hetherington A.J."/>
            <person name="Saltykova A."/>
            <person name="Bonnot C."/>
            <person name="Breuninger H."/>
            <person name="Symeonidi A."/>
            <person name="Radhakrishnan G.V."/>
            <person name="Van Nieuwerburgh F."/>
            <person name="Deforce D."/>
            <person name="Chang C."/>
            <person name="Karol K.G."/>
            <person name="Hedrich R."/>
            <person name="Ulvskov P."/>
            <person name="Glockner G."/>
            <person name="Delwiche C.F."/>
            <person name="Petrasek J."/>
            <person name="Van de Peer Y."/>
            <person name="Friml J."/>
            <person name="Beilby M."/>
            <person name="Dolan L."/>
            <person name="Kohara Y."/>
            <person name="Sugano S."/>
            <person name="Fujiyama A."/>
            <person name="Delaux P.-M."/>
            <person name="Quint M."/>
            <person name="TheiBen G."/>
            <person name="Hagemann M."/>
            <person name="Harholt J."/>
            <person name="Dunand C."/>
            <person name="Zachgo S."/>
            <person name="Langdale J."/>
            <person name="Maumus F."/>
            <person name="Straeten D.V.D."/>
            <person name="Gould S.B."/>
            <person name="Rensing S.A."/>
        </authorList>
    </citation>
    <scope>NUCLEOTIDE SEQUENCE [LARGE SCALE GENOMIC DNA]</scope>
    <source>
        <strain evidence="2 3">S276</strain>
    </source>
</reference>
<feature type="region of interest" description="Disordered" evidence="1">
    <location>
        <begin position="70"/>
        <end position="135"/>
    </location>
</feature>
<protein>
    <submittedName>
        <fullName evidence="2">Uncharacterized protein</fullName>
    </submittedName>
</protein>
<dbReference type="Proteomes" id="UP000265515">
    <property type="component" value="Unassembled WGS sequence"/>
</dbReference>
<name>A0A388MFM1_CHABU</name>
<organism evidence="2 3">
    <name type="scientific">Chara braunii</name>
    <name type="common">Braun's stonewort</name>
    <dbReference type="NCBI Taxonomy" id="69332"/>
    <lineage>
        <taxon>Eukaryota</taxon>
        <taxon>Viridiplantae</taxon>
        <taxon>Streptophyta</taxon>
        <taxon>Charophyceae</taxon>
        <taxon>Charales</taxon>
        <taxon>Characeae</taxon>
        <taxon>Chara</taxon>
    </lineage>
</organism>
<feature type="compositionally biased region" description="Basic and acidic residues" evidence="1">
    <location>
        <begin position="522"/>
        <end position="548"/>
    </location>
</feature>
<keyword evidence="3" id="KW-1185">Reference proteome</keyword>
<gene>
    <name evidence="2" type="ORF">CBR_g66015</name>
</gene>
<proteinExistence type="predicted"/>
<comment type="caution">
    <text evidence="2">The sequence shown here is derived from an EMBL/GenBank/DDBJ whole genome shotgun (WGS) entry which is preliminary data.</text>
</comment>
<feature type="compositionally biased region" description="Low complexity" evidence="1">
    <location>
        <begin position="349"/>
        <end position="369"/>
    </location>
</feature>
<feature type="region of interest" description="Disordered" evidence="1">
    <location>
        <begin position="652"/>
        <end position="674"/>
    </location>
</feature>
<dbReference type="Gramene" id="GBG93350">
    <property type="protein sequence ID" value="GBG93350"/>
    <property type="gene ID" value="CBR_g66015"/>
</dbReference>
<feature type="compositionally biased region" description="Polar residues" evidence="1">
    <location>
        <begin position="556"/>
        <end position="576"/>
    </location>
</feature>
<evidence type="ECO:0000313" key="2">
    <source>
        <dbReference type="EMBL" id="GBG93350.1"/>
    </source>
</evidence>
<feature type="region of interest" description="Disordered" evidence="1">
    <location>
        <begin position="250"/>
        <end position="279"/>
    </location>
</feature>
<sequence>MVCDKDRFAQWGSHIGKDAGKMAAILELPMPSLKLVSDGGHLIAGLMKETTESFAVEVGRVNTMDSFFRVQEGRSGGGDDGEKKGDSKALVSNDTHLKVVMGGGEGFAHGGEEKEGQQHTLPSPSPGDGHGTSSALLKGEAFVNGGEKGSHNLPSLPADVHPVHGTSVLVKGEADWLAAKDAKQTETDDGKAVVHSPAVEEDVMMTIGKLTLRDGGDDGAPVEIAKLPELREVGLGENPCQNPMASNMQTVEEGEGGSETATARTEGGGGGDREEDPTSRVIADEACCGEVAEGKFCSAEATKSALDAEMADVRESFHGAGIKGSDEYDGTVDSAMIPTKPSSEALEFSQSPPSALPSSSDCQQDSDSSAPTPTSANLAVPLGGHADSLGNQGTAEEEVRRSIPGGSCLGGHADSLGNQGTAEEEVPNSILGGSCLGAEADKDIGPRPSPTCQGSDEQLEEANVCRDPPPTPPLVQRQSSTPVTPPPLLLTIPHPSISGGRGGIPIPKPSEGTTPPPLSIKDGQEWKDLRLSARREREVTTPWEDRLASPRCRTPRPQSGSVVRSGSIGTPRRGTSFSETCDLLALAAARCGECKSSQEEKIVCKHPLPKESGVEKDSDSPRFQAILRATNGECSTSEPPKEVVMEDCAPVSKAGAEAGEGPMHGNWKSARESE</sequence>
<feature type="region of interest" description="Disordered" evidence="1">
    <location>
        <begin position="320"/>
        <end position="576"/>
    </location>
</feature>
<evidence type="ECO:0000313" key="3">
    <source>
        <dbReference type="Proteomes" id="UP000265515"/>
    </source>
</evidence>
<dbReference type="AlphaFoldDB" id="A0A388MFM1"/>
<feature type="compositionally biased region" description="Low complexity" evidence="1">
    <location>
        <begin position="489"/>
        <end position="498"/>
    </location>
</feature>
<evidence type="ECO:0000256" key="1">
    <source>
        <dbReference type="SAM" id="MobiDB-lite"/>
    </source>
</evidence>
<accession>A0A388MFM1</accession>